<dbReference type="NCBIfam" id="TIGR02532">
    <property type="entry name" value="IV_pilin_GFxxxE"/>
    <property type="match status" value="1"/>
</dbReference>
<keyword evidence="1" id="KW-1133">Transmembrane helix</keyword>
<dbReference type="Gene3D" id="3.30.700.10">
    <property type="entry name" value="Glycoprotein, Type 4 Pilin"/>
    <property type="match status" value="1"/>
</dbReference>
<proteinExistence type="predicted"/>
<feature type="transmembrane region" description="Helical" evidence="1">
    <location>
        <begin position="24"/>
        <end position="44"/>
    </location>
</feature>
<evidence type="ECO:0000256" key="1">
    <source>
        <dbReference type="SAM" id="Phobius"/>
    </source>
</evidence>
<reference evidence="2 3" key="1">
    <citation type="submission" date="2016-10" db="EMBL/GenBank/DDBJ databases">
        <authorList>
            <person name="de Groot N.N."/>
        </authorList>
    </citation>
    <scope>NUCLEOTIDE SEQUENCE [LARGE SCALE GENOMIC DNA]</scope>
    <source>
        <strain evidence="2 3">HL3</strain>
    </source>
</reference>
<evidence type="ECO:0000313" key="3">
    <source>
        <dbReference type="Proteomes" id="UP000198611"/>
    </source>
</evidence>
<sequence>MLKIIQMVTVVSAGFTIPVMGRGFTLLELVLVLVILGVLAAVAVPRLSLNTGLEARSAATDLVVALRGAQLHAMNGVPGVVMGVDGAGWSATSEGDELRLPGGLGQGEWPGSVAVTLGGCAPGRLGFDGLGRPECDDTSLSDPVRIRLQAGGSGQTVCLHPETGYTERRPGDASCGA</sequence>
<evidence type="ECO:0000313" key="2">
    <source>
        <dbReference type="EMBL" id="SFC93740.1"/>
    </source>
</evidence>
<dbReference type="RefSeq" id="WP_093426847.1">
    <property type="nucleotide sequence ID" value="NZ_FOMJ01000001.1"/>
</dbReference>
<dbReference type="InterPro" id="IPR045584">
    <property type="entry name" value="Pilin-like"/>
</dbReference>
<protein>
    <submittedName>
        <fullName evidence="2">N-terminal methylation site-containing protein</fullName>
    </submittedName>
</protein>
<name>A0A1I1NJ25_9GAMM</name>
<keyword evidence="1" id="KW-0812">Transmembrane</keyword>
<dbReference type="SUPFAM" id="SSF54523">
    <property type="entry name" value="Pili subunits"/>
    <property type="match status" value="1"/>
</dbReference>
<dbReference type="Proteomes" id="UP000198611">
    <property type="component" value="Unassembled WGS sequence"/>
</dbReference>
<keyword evidence="3" id="KW-1185">Reference proteome</keyword>
<organism evidence="2 3">
    <name type="scientific">Thiohalospira halophila DSM 15071</name>
    <dbReference type="NCBI Taxonomy" id="1123397"/>
    <lineage>
        <taxon>Bacteria</taxon>
        <taxon>Pseudomonadati</taxon>
        <taxon>Pseudomonadota</taxon>
        <taxon>Gammaproteobacteria</taxon>
        <taxon>Thiohalospirales</taxon>
        <taxon>Thiohalospiraceae</taxon>
        <taxon>Thiohalospira</taxon>
    </lineage>
</organism>
<dbReference type="STRING" id="1123397.SAMN05660831_00152"/>
<dbReference type="AlphaFoldDB" id="A0A1I1NJ25"/>
<dbReference type="PROSITE" id="PS00409">
    <property type="entry name" value="PROKAR_NTER_METHYL"/>
    <property type="match status" value="1"/>
</dbReference>
<dbReference type="InterPro" id="IPR012902">
    <property type="entry name" value="N_methyl_site"/>
</dbReference>
<dbReference type="Pfam" id="PF07963">
    <property type="entry name" value="N_methyl"/>
    <property type="match status" value="1"/>
</dbReference>
<dbReference type="EMBL" id="FOMJ01000001">
    <property type="protein sequence ID" value="SFC93740.1"/>
    <property type="molecule type" value="Genomic_DNA"/>
</dbReference>
<dbReference type="OrthoDB" id="5873580at2"/>
<gene>
    <name evidence="2" type="ORF">SAMN05660831_00152</name>
</gene>
<accession>A0A1I1NJ25</accession>
<keyword evidence="1" id="KW-0472">Membrane</keyword>